<name>A0A409YGD0_9AGAR</name>
<reference evidence="3 4" key="1">
    <citation type="journal article" date="2018" name="Evol. Lett.">
        <title>Horizontal gene cluster transfer increased hallucinogenic mushroom diversity.</title>
        <authorList>
            <person name="Reynolds H.T."/>
            <person name="Vijayakumar V."/>
            <person name="Gluck-Thaler E."/>
            <person name="Korotkin H.B."/>
            <person name="Matheny P.B."/>
            <person name="Slot J.C."/>
        </authorList>
    </citation>
    <scope>NUCLEOTIDE SEQUENCE [LARGE SCALE GENOMIC DNA]</scope>
    <source>
        <strain evidence="3 4">2629</strain>
    </source>
</reference>
<keyword evidence="2" id="KW-0472">Membrane</keyword>
<feature type="region of interest" description="Disordered" evidence="1">
    <location>
        <begin position="387"/>
        <end position="425"/>
    </location>
</feature>
<dbReference type="InParanoid" id="A0A409YGD0"/>
<comment type="caution">
    <text evidence="3">The sequence shown here is derived from an EMBL/GenBank/DDBJ whole genome shotgun (WGS) entry which is preliminary data.</text>
</comment>
<dbReference type="STRING" id="181874.A0A409YGD0"/>
<evidence type="ECO:0000313" key="4">
    <source>
        <dbReference type="Proteomes" id="UP000284842"/>
    </source>
</evidence>
<keyword evidence="2" id="KW-1133">Transmembrane helix</keyword>
<dbReference type="AlphaFoldDB" id="A0A409YGD0"/>
<gene>
    <name evidence="3" type="ORF">CVT24_011170</name>
</gene>
<proteinExistence type="predicted"/>
<sequence>MARRVVVDDTNSLISYEGSSWFVDNTGSHDSKGNFGPVFNKTLHATVQNTTFSFPYNGSAITVFGTNNLQNVSGVLDPQWQCFVDNVPLVSNYTINVQNNWKLCDVPPGVNIADGPHVLTVNVTVKQSQTFYFDRLTYLPSSTVRRDDKVIAIENFDPELIYDSHWEPWGPGLLANITQQPGSKVTFYFSGISLKWISYVPYQKPHRPASGTYSIDDKTPTSFTINGPTSPMLALYNQEIFTTPDFNPGLHKLDVVFLGNNETTPLSLDYLIIRRNSSAGIDQTSNGAGDKASSKSKLGATVGGVLGGLVISLGVLIVLLIHRRKMHQRRIQGRPQNITIIDTTGGDRDHSRETSMHPQPSIPNPTNYLRHASQFLPRSKLARFQEQQRSLHVQESSGNSYDLQNSAPSSTIQSNRYTPVPSQNDTHSEFVIHEDSGLRIVSPSQPQKIEVPPSYTPA</sequence>
<dbReference type="OrthoDB" id="3052647at2759"/>
<dbReference type="CDD" id="cd12087">
    <property type="entry name" value="TM_EGFR-like"/>
    <property type="match status" value="1"/>
</dbReference>
<accession>A0A409YGD0</accession>
<dbReference type="Proteomes" id="UP000284842">
    <property type="component" value="Unassembled WGS sequence"/>
</dbReference>
<feature type="transmembrane region" description="Helical" evidence="2">
    <location>
        <begin position="298"/>
        <end position="321"/>
    </location>
</feature>
<dbReference type="Gene3D" id="2.60.120.260">
    <property type="entry name" value="Galactose-binding domain-like"/>
    <property type="match status" value="1"/>
</dbReference>
<evidence type="ECO:0000256" key="1">
    <source>
        <dbReference type="SAM" id="MobiDB-lite"/>
    </source>
</evidence>
<evidence type="ECO:0000313" key="3">
    <source>
        <dbReference type="EMBL" id="PPR02071.1"/>
    </source>
</evidence>
<evidence type="ECO:0000256" key="2">
    <source>
        <dbReference type="SAM" id="Phobius"/>
    </source>
</evidence>
<feature type="compositionally biased region" description="Basic and acidic residues" evidence="1">
    <location>
        <begin position="345"/>
        <end position="355"/>
    </location>
</feature>
<dbReference type="EMBL" id="NHTK01001192">
    <property type="protein sequence ID" value="PPR02071.1"/>
    <property type="molecule type" value="Genomic_DNA"/>
</dbReference>
<feature type="region of interest" description="Disordered" evidence="1">
    <location>
        <begin position="332"/>
        <end position="367"/>
    </location>
</feature>
<keyword evidence="4" id="KW-1185">Reference proteome</keyword>
<protein>
    <submittedName>
        <fullName evidence="3">Uncharacterized protein</fullName>
    </submittedName>
</protein>
<keyword evidence="2" id="KW-0812">Transmembrane</keyword>
<organism evidence="3 4">
    <name type="scientific">Panaeolus cyanescens</name>
    <dbReference type="NCBI Taxonomy" id="181874"/>
    <lineage>
        <taxon>Eukaryota</taxon>
        <taxon>Fungi</taxon>
        <taxon>Dikarya</taxon>
        <taxon>Basidiomycota</taxon>
        <taxon>Agaricomycotina</taxon>
        <taxon>Agaricomycetes</taxon>
        <taxon>Agaricomycetidae</taxon>
        <taxon>Agaricales</taxon>
        <taxon>Agaricineae</taxon>
        <taxon>Galeropsidaceae</taxon>
        <taxon>Panaeolus</taxon>
    </lineage>
</organism>